<feature type="transmembrane region" description="Helical" evidence="5">
    <location>
        <begin position="71"/>
        <end position="91"/>
    </location>
</feature>
<evidence type="ECO:0000313" key="6">
    <source>
        <dbReference type="Proteomes" id="UP000694924"/>
    </source>
</evidence>
<dbReference type="Proteomes" id="UP000694924">
    <property type="component" value="Unplaced"/>
</dbReference>
<dbReference type="InterPro" id="IPR005178">
    <property type="entry name" value="Ostalpha/TMEM184C"/>
</dbReference>
<dbReference type="GeneID" id="107067770"/>
<keyword evidence="4 5" id="KW-0472">Membrane</keyword>
<evidence type="ECO:0000256" key="1">
    <source>
        <dbReference type="ARBA" id="ARBA00004141"/>
    </source>
</evidence>
<feature type="transmembrane region" description="Helical" evidence="5">
    <location>
        <begin position="29"/>
        <end position="51"/>
    </location>
</feature>
<feature type="transmembrane region" description="Helical" evidence="5">
    <location>
        <begin position="231"/>
        <end position="255"/>
    </location>
</feature>
<evidence type="ECO:0000256" key="5">
    <source>
        <dbReference type="SAM" id="Phobius"/>
    </source>
</evidence>
<keyword evidence="6" id="KW-1185">Reference proteome</keyword>
<evidence type="ECO:0000256" key="2">
    <source>
        <dbReference type="ARBA" id="ARBA00022692"/>
    </source>
</evidence>
<keyword evidence="2 5" id="KW-0812">Transmembrane</keyword>
<name>A0ABM1IFR9_POLDO</name>
<organism evidence="6 7">
    <name type="scientific">Polistes dominula</name>
    <name type="common">European paper wasp</name>
    <name type="synonym">Vespa dominula</name>
    <dbReference type="NCBI Taxonomy" id="743375"/>
    <lineage>
        <taxon>Eukaryota</taxon>
        <taxon>Metazoa</taxon>
        <taxon>Ecdysozoa</taxon>
        <taxon>Arthropoda</taxon>
        <taxon>Hexapoda</taxon>
        <taxon>Insecta</taxon>
        <taxon>Pterygota</taxon>
        <taxon>Neoptera</taxon>
        <taxon>Endopterygota</taxon>
        <taxon>Hymenoptera</taxon>
        <taxon>Apocrita</taxon>
        <taxon>Aculeata</taxon>
        <taxon>Vespoidea</taxon>
        <taxon>Vespidae</taxon>
        <taxon>Polistinae</taxon>
        <taxon>Polistini</taxon>
        <taxon>Polistes</taxon>
    </lineage>
</organism>
<dbReference type="Pfam" id="PF03619">
    <property type="entry name" value="Solute_trans_a"/>
    <property type="match status" value="1"/>
</dbReference>
<gene>
    <name evidence="7" type="primary">LOC107067770</name>
</gene>
<dbReference type="SMART" id="SM01417">
    <property type="entry name" value="Solute_trans_a"/>
    <property type="match status" value="1"/>
</dbReference>
<proteinExistence type="predicted"/>
<keyword evidence="3 5" id="KW-1133">Transmembrane helix</keyword>
<reference evidence="7" key="1">
    <citation type="submission" date="2025-08" db="UniProtKB">
        <authorList>
            <consortium name="RefSeq"/>
        </authorList>
    </citation>
    <scope>IDENTIFICATION</scope>
    <source>
        <tissue evidence="7">Whole body</tissue>
    </source>
</reference>
<dbReference type="PANTHER" id="PTHR23423">
    <property type="entry name" value="ORGANIC SOLUTE TRANSPORTER-RELATED"/>
    <property type="match status" value="1"/>
</dbReference>
<feature type="transmembrane region" description="Helical" evidence="5">
    <location>
        <begin position="157"/>
        <end position="179"/>
    </location>
</feature>
<feature type="transmembrane region" description="Helical" evidence="5">
    <location>
        <begin position="275"/>
        <end position="293"/>
    </location>
</feature>
<feature type="transmembrane region" description="Helical" evidence="5">
    <location>
        <begin position="97"/>
        <end position="117"/>
    </location>
</feature>
<comment type="subcellular location">
    <subcellularLocation>
        <location evidence="1">Membrane</location>
        <topology evidence="1">Multi-pass membrane protein</topology>
    </subcellularLocation>
</comment>
<evidence type="ECO:0000256" key="3">
    <source>
        <dbReference type="ARBA" id="ARBA00022989"/>
    </source>
</evidence>
<feature type="transmembrane region" description="Helical" evidence="5">
    <location>
        <begin position="191"/>
        <end position="210"/>
    </location>
</feature>
<accession>A0ABM1IFR9</accession>
<evidence type="ECO:0000256" key="4">
    <source>
        <dbReference type="ARBA" id="ARBA00023136"/>
    </source>
</evidence>
<evidence type="ECO:0000313" key="7">
    <source>
        <dbReference type="RefSeq" id="XP_015179056.1"/>
    </source>
</evidence>
<protein>
    <submittedName>
        <fullName evidence="7">Organic solute transporter subunit alpha-like</fullName>
    </submittedName>
</protein>
<sequence length="334" mass="37314">MELSEKFHRLNVSCTPDYMPTAIENIESLGTFGIVLISVGAAFTMMTLYFAIDAIHNVFSQKETGLYKSNVVSIFSVYPIASVCSLMIIAIPRTQLLSEALIQIVLTISLYRLFLLLTDVGRRKNDKTAPLLLRTGPCCCWPCLPFPKLDMNDSRLAVIRLIVLQLPIVQGLLFFIMLVVALDEQKIEPSYLIWFQPFTLISILIGIYGLTITNKSLNVVAPEAKLRLKTLVTQLALVFSKLQAIIIKLLVYTGIFPCSPPLPPRVFANVTQSGLLIIEMLLLCIAARHLYYVDLEKEEDSSLKDRSNDKPHGLTNKNDLPEQLSNKIAVVTIS</sequence>
<dbReference type="RefSeq" id="XP_015179056.1">
    <property type="nucleotide sequence ID" value="XM_015323570.1"/>
</dbReference>